<evidence type="ECO:0000256" key="1">
    <source>
        <dbReference type="SAM" id="Phobius"/>
    </source>
</evidence>
<sequence length="126" mass="14521">MFRRLKLPRLMSPSSPITLFIGLPESIKGPVTRISVVLSLLIILGVWQHDFVYRAAMSNIYLNLSIWGTFAFGVILVYRNLMRMRNEDLAFQALKEMHEDARNLNSGNVADPMWRHYRCNEPGRGV</sequence>
<organism evidence="2 3">
    <name type="scientific">Devosia algicola</name>
    <dbReference type="NCBI Taxonomy" id="3026418"/>
    <lineage>
        <taxon>Bacteria</taxon>
        <taxon>Pseudomonadati</taxon>
        <taxon>Pseudomonadota</taxon>
        <taxon>Alphaproteobacteria</taxon>
        <taxon>Hyphomicrobiales</taxon>
        <taxon>Devosiaceae</taxon>
        <taxon>Devosia</taxon>
    </lineage>
</organism>
<keyword evidence="1" id="KW-1133">Transmembrane helix</keyword>
<evidence type="ECO:0000313" key="3">
    <source>
        <dbReference type="Proteomes" id="UP001220530"/>
    </source>
</evidence>
<feature type="transmembrane region" description="Helical" evidence="1">
    <location>
        <begin position="60"/>
        <end position="78"/>
    </location>
</feature>
<dbReference type="RefSeq" id="WP_282217994.1">
    <property type="nucleotide sequence ID" value="NZ_CP118246.1"/>
</dbReference>
<dbReference type="EMBL" id="CP118246">
    <property type="protein sequence ID" value="WDR01584.1"/>
    <property type="molecule type" value="Genomic_DNA"/>
</dbReference>
<evidence type="ECO:0000313" key="2">
    <source>
        <dbReference type="EMBL" id="WDR01584.1"/>
    </source>
</evidence>
<gene>
    <name evidence="2" type="ORF">PSQ19_12445</name>
</gene>
<protein>
    <recommendedName>
        <fullName evidence="4">GGDEF domain-containing protein</fullName>
    </recommendedName>
</protein>
<evidence type="ECO:0008006" key="4">
    <source>
        <dbReference type="Google" id="ProtNLM"/>
    </source>
</evidence>
<keyword evidence="1" id="KW-0812">Transmembrane</keyword>
<dbReference type="Proteomes" id="UP001220530">
    <property type="component" value="Chromosome"/>
</dbReference>
<feature type="transmembrane region" description="Helical" evidence="1">
    <location>
        <begin position="31"/>
        <end position="48"/>
    </location>
</feature>
<proteinExistence type="predicted"/>
<accession>A0ABY7YKI4</accession>
<reference evidence="2 3" key="1">
    <citation type="submission" date="2023-02" db="EMBL/GenBank/DDBJ databases">
        <title>Devosia algicola sp. nov., isolated from the phycosphere of marine algae.</title>
        <authorList>
            <person name="Kim J.M."/>
            <person name="Lee J.K."/>
            <person name="Choi B.J."/>
            <person name="Bayburt H."/>
            <person name="Jeon C.O."/>
        </authorList>
    </citation>
    <scope>NUCLEOTIDE SEQUENCE [LARGE SCALE GENOMIC DNA]</scope>
    <source>
        <strain evidence="2 3">G20-9</strain>
    </source>
</reference>
<keyword evidence="3" id="KW-1185">Reference proteome</keyword>
<keyword evidence="1" id="KW-0472">Membrane</keyword>
<name>A0ABY7YKI4_9HYPH</name>